<evidence type="ECO:0000256" key="2">
    <source>
        <dbReference type="ARBA" id="ARBA00023125"/>
    </source>
</evidence>
<keyword evidence="1" id="KW-0805">Transcription regulation</keyword>
<dbReference type="Gene3D" id="1.10.10.60">
    <property type="entry name" value="Homeodomain-like"/>
    <property type="match status" value="2"/>
</dbReference>
<evidence type="ECO:0000256" key="3">
    <source>
        <dbReference type="ARBA" id="ARBA00023163"/>
    </source>
</evidence>
<dbReference type="Pfam" id="PF02311">
    <property type="entry name" value="AraC_binding"/>
    <property type="match status" value="1"/>
</dbReference>
<dbReference type="GO" id="GO:0043565">
    <property type="term" value="F:sequence-specific DNA binding"/>
    <property type="evidence" value="ECO:0007669"/>
    <property type="project" value="InterPro"/>
</dbReference>
<dbReference type="EMBL" id="DVFW01000007">
    <property type="protein sequence ID" value="HIQ79878.1"/>
    <property type="molecule type" value="Genomic_DNA"/>
</dbReference>
<dbReference type="Gene3D" id="2.60.120.10">
    <property type="entry name" value="Jelly Rolls"/>
    <property type="match status" value="1"/>
</dbReference>
<dbReference type="InterPro" id="IPR018062">
    <property type="entry name" value="HTH_AraC-typ_CS"/>
</dbReference>
<proteinExistence type="predicted"/>
<dbReference type="AlphaFoldDB" id="A0A9D0ZFX7"/>
<dbReference type="PROSITE" id="PS01124">
    <property type="entry name" value="HTH_ARAC_FAMILY_2"/>
    <property type="match status" value="1"/>
</dbReference>
<name>A0A9D0ZFX7_9FIRM</name>
<dbReference type="SUPFAM" id="SSF51215">
    <property type="entry name" value="Regulatory protein AraC"/>
    <property type="match status" value="1"/>
</dbReference>
<evidence type="ECO:0000259" key="4">
    <source>
        <dbReference type="PROSITE" id="PS01124"/>
    </source>
</evidence>
<accession>A0A9D0ZFX7</accession>
<protein>
    <submittedName>
        <fullName evidence="5">AraC family transcriptional regulator</fullName>
    </submittedName>
</protein>
<dbReference type="Pfam" id="PF12833">
    <property type="entry name" value="HTH_18"/>
    <property type="match status" value="1"/>
</dbReference>
<dbReference type="InterPro" id="IPR014710">
    <property type="entry name" value="RmlC-like_jellyroll"/>
</dbReference>
<dbReference type="GO" id="GO:0003700">
    <property type="term" value="F:DNA-binding transcription factor activity"/>
    <property type="evidence" value="ECO:0007669"/>
    <property type="project" value="InterPro"/>
</dbReference>
<evidence type="ECO:0000313" key="6">
    <source>
        <dbReference type="Proteomes" id="UP000886787"/>
    </source>
</evidence>
<dbReference type="Proteomes" id="UP000886787">
    <property type="component" value="Unassembled WGS sequence"/>
</dbReference>
<evidence type="ECO:0000256" key="1">
    <source>
        <dbReference type="ARBA" id="ARBA00023015"/>
    </source>
</evidence>
<reference evidence="5" key="2">
    <citation type="journal article" date="2021" name="PeerJ">
        <title>Extensive microbial diversity within the chicken gut microbiome revealed by metagenomics and culture.</title>
        <authorList>
            <person name="Gilroy R."/>
            <person name="Ravi A."/>
            <person name="Getino M."/>
            <person name="Pursley I."/>
            <person name="Horton D.L."/>
            <person name="Alikhan N.F."/>
            <person name="Baker D."/>
            <person name="Gharbi K."/>
            <person name="Hall N."/>
            <person name="Watson M."/>
            <person name="Adriaenssens E.M."/>
            <person name="Foster-Nyarko E."/>
            <person name="Jarju S."/>
            <person name="Secka A."/>
            <person name="Antonio M."/>
            <person name="Oren A."/>
            <person name="Chaudhuri R.R."/>
            <person name="La Ragione R."/>
            <person name="Hildebrand F."/>
            <person name="Pallen M.J."/>
        </authorList>
    </citation>
    <scope>NUCLEOTIDE SEQUENCE</scope>
    <source>
        <strain evidence="5">ChiSjej1B19-3389</strain>
    </source>
</reference>
<organism evidence="5 6">
    <name type="scientific">Candidatus Scatavimonas merdigallinarum</name>
    <dbReference type="NCBI Taxonomy" id="2840914"/>
    <lineage>
        <taxon>Bacteria</taxon>
        <taxon>Bacillati</taxon>
        <taxon>Bacillota</taxon>
        <taxon>Clostridia</taxon>
        <taxon>Eubacteriales</taxon>
        <taxon>Oscillospiraceae</taxon>
        <taxon>Oscillospiraceae incertae sedis</taxon>
        <taxon>Candidatus Scatavimonas</taxon>
    </lineage>
</organism>
<keyword evidence="2" id="KW-0238">DNA-binding</keyword>
<gene>
    <name evidence="5" type="ORF">IAD32_01170</name>
</gene>
<comment type="caution">
    <text evidence="5">The sequence shown here is derived from an EMBL/GenBank/DDBJ whole genome shotgun (WGS) entry which is preliminary data.</text>
</comment>
<dbReference type="SMART" id="SM00342">
    <property type="entry name" value="HTH_ARAC"/>
    <property type="match status" value="1"/>
</dbReference>
<dbReference type="InterPro" id="IPR020449">
    <property type="entry name" value="Tscrpt_reg_AraC-type_HTH"/>
</dbReference>
<sequence length="301" mass="34861">MKKEEVGRNEYGIHPKTDYFAHKEGALPICYYHFEYPVNILNFQSHWHEEIEITYVCAGSGKYRIDSTDYTIRQGDILFIAPNTIHSGGMTDADPLKTDVFIFHTNLLCPANADVQINQFLTPIRNGAVRIPSIIHPTDRAYTDLKNVLFAVKSCMEKKEYAFQLEVKARLLQFFTLLYRNAYVQMQRVSFSYTKNEERIKSVIDYIERNYPTHLPVEKLAQISGFSPCHFMNLFKKYTGSTCTSFVNQFRLDCAARKLLETDESILSIALNAGFNNISFFNRAFKKQFGQTPGQYRKRSE</sequence>
<dbReference type="InterPro" id="IPR003313">
    <property type="entry name" value="AraC-bd"/>
</dbReference>
<reference evidence="5" key="1">
    <citation type="submission" date="2020-10" db="EMBL/GenBank/DDBJ databases">
        <authorList>
            <person name="Gilroy R."/>
        </authorList>
    </citation>
    <scope>NUCLEOTIDE SEQUENCE</scope>
    <source>
        <strain evidence="5">ChiSjej1B19-3389</strain>
    </source>
</reference>
<dbReference type="PRINTS" id="PR00032">
    <property type="entry name" value="HTHARAC"/>
</dbReference>
<dbReference type="InterPro" id="IPR037923">
    <property type="entry name" value="HTH-like"/>
</dbReference>
<feature type="domain" description="HTH araC/xylS-type" evidence="4">
    <location>
        <begin position="201"/>
        <end position="299"/>
    </location>
</feature>
<dbReference type="InterPro" id="IPR018060">
    <property type="entry name" value="HTH_AraC"/>
</dbReference>
<dbReference type="SUPFAM" id="SSF46689">
    <property type="entry name" value="Homeodomain-like"/>
    <property type="match status" value="2"/>
</dbReference>
<dbReference type="PROSITE" id="PS00041">
    <property type="entry name" value="HTH_ARAC_FAMILY_1"/>
    <property type="match status" value="1"/>
</dbReference>
<dbReference type="PANTHER" id="PTHR43280">
    <property type="entry name" value="ARAC-FAMILY TRANSCRIPTIONAL REGULATOR"/>
    <property type="match status" value="1"/>
</dbReference>
<dbReference type="PANTHER" id="PTHR43280:SF34">
    <property type="entry name" value="ARAC-FAMILY TRANSCRIPTIONAL REGULATOR"/>
    <property type="match status" value="1"/>
</dbReference>
<keyword evidence="3" id="KW-0804">Transcription</keyword>
<evidence type="ECO:0000313" key="5">
    <source>
        <dbReference type="EMBL" id="HIQ79878.1"/>
    </source>
</evidence>
<dbReference type="InterPro" id="IPR009057">
    <property type="entry name" value="Homeodomain-like_sf"/>
</dbReference>